<gene>
    <name evidence="2" type="ORF">SAMN05660976_00378</name>
</gene>
<evidence type="ECO:0000313" key="3">
    <source>
        <dbReference type="Proteomes" id="UP000198953"/>
    </source>
</evidence>
<feature type="region of interest" description="Disordered" evidence="1">
    <location>
        <begin position="125"/>
        <end position="151"/>
    </location>
</feature>
<evidence type="ECO:0000313" key="2">
    <source>
        <dbReference type="EMBL" id="SEK37017.1"/>
    </source>
</evidence>
<dbReference type="STRING" id="46177.SAMN05660976_00378"/>
<feature type="compositionally biased region" description="Basic and acidic residues" evidence="1">
    <location>
        <begin position="142"/>
        <end position="151"/>
    </location>
</feature>
<dbReference type="EMBL" id="FOBF01000001">
    <property type="protein sequence ID" value="SEK37017.1"/>
    <property type="molecule type" value="Genomic_DNA"/>
</dbReference>
<feature type="compositionally biased region" description="Basic and acidic residues" evidence="1">
    <location>
        <begin position="69"/>
        <end position="81"/>
    </location>
</feature>
<protein>
    <submittedName>
        <fullName evidence="2">Uncharacterized protein</fullName>
    </submittedName>
</protein>
<sequence>MASARLSSARATARAMASASERRSLPRPHAAAHVAKDVIKRSLGGEGVRERHENDAGPYPQGRQHGRQCRADQEQRAPREVHRPAVQTMNITAVGVLNSAQEAFHSAQTSHRPLTIHSVRTSAREGRGEPASDGQACVSHEVAPERHREAGRVGDRSIGVWDLDQQVGGRCHGQERVGRLRMTAPPVQNPSRLTPRSCLDPGLAVSGRCTGPVAGCPAPDGSAFPVPSPSCSARPSAPCRTPGSFTTAPPSPGNRSNPSIRPAIGFHGGKGRRPMSRPSAPQLRYAG</sequence>
<dbReference type="Proteomes" id="UP000198953">
    <property type="component" value="Unassembled WGS sequence"/>
</dbReference>
<feature type="compositionally biased region" description="Low complexity" evidence="1">
    <location>
        <begin position="1"/>
        <end position="19"/>
    </location>
</feature>
<evidence type="ECO:0000256" key="1">
    <source>
        <dbReference type="SAM" id="MobiDB-lite"/>
    </source>
</evidence>
<name>A0A1H7GHK5_9ACTN</name>
<feature type="compositionally biased region" description="Low complexity" evidence="1">
    <location>
        <begin position="229"/>
        <end position="240"/>
    </location>
</feature>
<organism evidence="2 3">
    <name type="scientific">Nonomuraea pusilla</name>
    <dbReference type="NCBI Taxonomy" id="46177"/>
    <lineage>
        <taxon>Bacteria</taxon>
        <taxon>Bacillati</taxon>
        <taxon>Actinomycetota</taxon>
        <taxon>Actinomycetes</taxon>
        <taxon>Streptosporangiales</taxon>
        <taxon>Streptosporangiaceae</taxon>
        <taxon>Nonomuraea</taxon>
    </lineage>
</organism>
<keyword evidence="3" id="KW-1185">Reference proteome</keyword>
<feature type="region of interest" description="Disordered" evidence="1">
    <location>
        <begin position="1"/>
        <end position="81"/>
    </location>
</feature>
<feature type="compositionally biased region" description="Polar residues" evidence="1">
    <location>
        <begin position="243"/>
        <end position="259"/>
    </location>
</feature>
<proteinExistence type="predicted"/>
<feature type="region of interest" description="Disordered" evidence="1">
    <location>
        <begin position="225"/>
        <end position="287"/>
    </location>
</feature>
<accession>A0A1H7GHK5</accession>
<dbReference type="AlphaFoldDB" id="A0A1H7GHK5"/>
<reference evidence="2 3" key="1">
    <citation type="submission" date="2016-10" db="EMBL/GenBank/DDBJ databases">
        <authorList>
            <person name="de Groot N.N."/>
        </authorList>
    </citation>
    <scope>NUCLEOTIDE SEQUENCE [LARGE SCALE GENOMIC DNA]</scope>
    <source>
        <strain evidence="2 3">DSM 43357</strain>
    </source>
</reference>